<dbReference type="AlphaFoldDB" id="A0A7J6VWY2"/>
<dbReference type="PANTHER" id="PTHR31319">
    <property type="entry name" value="ZINC FINGER PROTEIN CONSTANS-LIKE 4"/>
    <property type="match status" value="1"/>
</dbReference>
<dbReference type="GO" id="GO:0003700">
    <property type="term" value="F:DNA-binding transcription factor activity"/>
    <property type="evidence" value="ECO:0007669"/>
    <property type="project" value="TreeGrafter"/>
</dbReference>
<keyword evidence="6" id="KW-1185">Reference proteome</keyword>
<dbReference type="InterPro" id="IPR045281">
    <property type="entry name" value="CONSTANS-like"/>
</dbReference>
<evidence type="ECO:0000256" key="2">
    <source>
        <dbReference type="ARBA" id="ARBA00023242"/>
    </source>
</evidence>
<dbReference type="GO" id="GO:0005634">
    <property type="term" value="C:nucleus"/>
    <property type="evidence" value="ECO:0007669"/>
    <property type="project" value="UniProtKB-SubCell"/>
</dbReference>
<dbReference type="GO" id="GO:0009909">
    <property type="term" value="P:regulation of flower development"/>
    <property type="evidence" value="ECO:0007669"/>
    <property type="project" value="InterPro"/>
</dbReference>
<evidence type="ECO:0000259" key="4">
    <source>
        <dbReference type="PROSITE" id="PS51017"/>
    </source>
</evidence>
<dbReference type="PROSITE" id="PS51017">
    <property type="entry name" value="CCT"/>
    <property type="match status" value="1"/>
</dbReference>
<evidence type="ECO:0000313" key="6">
    <source>
        <dbReference type="Proteomes" id="UP000554482"/>
    </source>
</evidence>
<comment type="subcellular location">
    <subcellularLocation>
        <location evidence="1 3">Nucleus</location>
    </subcellularLocation>
</comment>
<evidence type="ECO:0000313" key="5">
    <source>
        <dbReference type="EMBL" id="KAF5188705.1"/>
    </source>
</evidence>
<evidence type="ECO:0000256" key="3">
    <source>
        <dbReference type="PROSITE-ProRule" id="PRU00357"/>
    </source>
</evidence>
<sequence length="243" mass="27964">MAFINDLYSDYVLPMDYRDLYPPTASDNITTTWSFDEQSFPLANASEVKYGSDNIMFPERLGVSTTINIAEPTPELSINSGLCAISGFNQNFHPEGYESLGQCNHFSPDIIHPVYAGSDAWAVQCNSLLASAEEPSMKIRRYSEEERKDRIVRYLNKRNRRNFNKTIKYACRKTLADRRIRVRGRFARNNDVGQESKEAKNNKHCQDEEEYYDDDAELQMKHNGEEWLQEAVASLMYLPIFAG</sequence>
<dbReference type="Proteomes" id="UP000554482">
    <property type="component" value="Unassembled WGS sequence"/>
</dbReference>
<dbReference type="OrthoDB" id="153872at2759"/>
<feature type="domain" description="CCT" evidence="4">
    <location>
        <begin position="147"/>
        <end position="189"/>
    </location>
</feature>
<proteinExistence type="predicted"/>
<name>A0A7J6VWY2_THATH</name>
<dbReference type="EMBL" id="JABWDY010026395">
    <property type="protein sequence ID" value="KAF5188705.1"/>
    <property type="molecule type" value="Genomic_DNA"/>
</dbReference>
<comment type="caution">
    <text evidence="5">The sequence shown here is derived from an EMBL/GenBank/DDBJ whole genome shotgun (WGS) entry which is preliminary data.</text>
</comment>
<accession>A0A7J6VWY2</accession>
<protein>
    <submittedName>
        <fullName evidence="5">Cct motif family protein</fullName>
    </submittedName>
</protein>
<dbReference type="Pfam" id="PF06203">
    <property type="entry name" value="CCT"/>
    <property type="match status" value="1"/>
</dbReference>
<organism evidence="5 6">
    <name type="scientific">Thalictrum thalictroides</name>
    <name type="common">Rue-anemone</name>
    <name type="synonym">Anemone thalictroides</name>
    <dbReference type="NCBI Taxonomy" id="46969"/>
    <lineage>
        <taxon>Eukaryota</taxon>
        <taxon>Viridiplantae</taxon>
        <taxon>Streptophyta</taxon>
        <taxon>Embryophyta</taxon>
        <taxon>Tracheophyta</taxon>
        <taxon>Spermatophyta</taxon>
        <taxon>Magnoliopsida</taxon>
        <taxon>Ranunculales</taxon>
        <taxon>Ranunculaceae</taxon>
        <taxon>Thalictroideae</taxon>
        <taxon>Thalictrum</taxon>
    </lineage>
</organism>
<dbReference type="PANTHER" id="PTHR31319:SF110">
    <property type="entry name" value="CCT MOTIF FAMILY PROTEIN"/>
    <property type="match status" value="1"/>
</dbReference>
<keyword evidence="2 3" id="KW-0539">Nucleus</keyword>
<gene>
    <name evidence="5" type="ORF">FRX31_021702</name>
</gene>
<dbReference type="InterPro" id="IPR010402">
    <property type="entry name" value="CCT_domain"/>
</dbReference>
<evidence type="ECO:0000256" key="1">
    <source>
        <dbReference type="ARBA" id="ARBA00004123"/>
    </source>
</evidence>
<reference evidence="5 6" key="1">
    <citation type="submission" date="2020-06" db="EMBL/GenBank/DDBJ databases">
        <title>Transcriptomic and genomic resources for Thalictrum thalictroides and T. hernandezii: Facilitating candidate gene discovery in an emerging model plant lineage.</title>
        <authorList>
            <person name="Arias T."/>
            <person name="Riano-Pachon D.M."/>
            <person name="Di Stilio V.S."/>
        </authorList>
    </citation>
    <scope>NUCLEOTIDE SEQUENCE [LARGE SCALE GENOMIC DNA]</scope>
    <source>
        <strain evidence="6">cv. WT478/WT964</strain>
        <tissue evidence="5">Leaves</tissue>
    </source>
</reference>